<dbReference type="Pfam" id="PF13847">
    <property type="entry name" value="Methyltransf_31"/>
    <property type="match status" value="1"/>
</dbReference>
<name>A0A9W9VT49_9EURO</name>
<dbReference type="SUPFAM" id="SSF53335">
    <property type="entry name" value="S-adenosyl-L-methionine-dependent methyltransferases"/>
    <property type="match status" value="1"/>
</dbReference>
<dbReference type="Proteomes" id="UP001147747">
    <property type="component" value="Unassembled WGS sequence"/>
</dbReference>
<dbReference type="AlphaFoldDB" id="A0A9W9VT49"/>
<dbReference type="GO" id="GO:0005783">
    <property type="term" value="C:endoplasmic reticulum"/>
    <property type="evidence" value="ECO:0007669"/>
    <property type="project" value="TreeGrafter"/>
</dbReference>
<gene>
    <name evidence="4" type="ORF">N7509_011260</name>
</gene>
<feature type="domain" description="Methyltransferase" evidence="3">
    <location>
        <begin position="39"/>
        <end position="147"/>
    </location>
</feature>
<reference evidence="4" key="2">
    <citation type="journal article" date="2023" name="IMA Fungus">
        <title>Comparative genomic study of the Penicillium genus elucidates a diverse pangenome and 15 lateral gene transfer events.</title>
        <authorList>
            <person name="Petersen C."/>
            <person name="Sorensen T."/>
            <person name="Nielsen M.R."/>
            <person name="Sondergaard T.E."/>
            <person name="Sorensen J.L."/>
            <person name="Fitzpatrick D.A."/>
            <person name="Frisvad J.C."/>
            <person name="Nielsen K.L."/>
        </authorList>
    </citation>
    <scope>NUCLEOTIDE SEQUENCE</scope>
    <source>
        <strain evidence="4">IBT 29677</strain>
    </source>
</reference>
<sequence length="272" mass="29829">MTTKTEAATYTHGHHASVIRSHSARTAKNSVSFLLPYLKPSMKILDIGCGPGSITVDLAEYVPQGHVTGLERAGTILTQARELASARGVTNIEFVEGDGNGLKFDDGSFDVVLCHQVLQHVADPVGILKEMNRVAKSGGIIAAREADYGVFAWYPELPGLTEWQGLYDRIARFNGGEPNAGRFLHVWGRKAGLDDVRSSVTNWCYASKEEIAWWSGNWQERALKSSFSSTALEGGLATGEDLERVSKSWKEWGEDQDAWLSIPSAEILSFKK</sequence>
<dbReference type="GO" id="GO:0003838">
    <property type="term" value="F:sterol 24-C-methyltransferase activity"/>
    <property type="evidence" value="ECO:0007669"/>
    <property type="project" value="TreeGrafter"/>
</dbReference>
<evidence type="ECO:0000256" key="2">
    <source>
        <dbReference type="ARBA" id="ARBA00038188"/>
    </source>
</evidence>
<comment type="similarity">
    <text evidence="2">Belongs to the class I-like SAM-binding methyltransferase superfamily. Erg6/SMT family.</text>
</comment>
<organism evidence="4 5">
    <name type="scientific">Penicillium cosmopolitanum</name>
    <dbReference type="NCBI Taxonomy" id="1131564"/>
    <lineage>
        <taxon>Eukaryota</taxon>
        <taxon>Fungi</taxon>
        <taxon>Dikarya</taxon>
        <taxon>Ascomycota</taxon>
        <taxon>Pezizomycotina</taxon>
        <taxon>Eurotiomycetes</taxon>
        <taxon>Eurotiomycetidae</taxon>
        <taxon>Eurotiales</taxon>
        <taxon>Aspergillaceae</taxon>
        <taxon>Penicillium</taxon>
    </lineage>
</organism>
<proteinExistence type="inferred from homology"/>
<keyword evidence="1" id="KW-0808">Transferase</keyword>
<reference evidence="4" key="1">
    <citation type="submission" date="2022-12" db="EMBL/GenBank/DDBJ databases">
        <authorList>
            <person name="Petersen C."/>
        </authorList>
    </citation>
    <scope>NUCLEOTIDE SEQUENCE</scope>
    <source>
        <strain evidence="4">IBT 29677</strain>
    </source>
</reference>
<keyword evidence="5" id="KW-1185">Reference proteome</keyword>
<dbReference type="RefSeq" id="XP_056486517.1">
    <property type="nucleotide sequence ID" value="XM_056635897.1"/>
</dbReference>
<dbReference type="InterPro" id="IPR025714">
    <property type="entry name" value="Methyltranfer_dom"/>
</dbReference>
<accession>A0A9W9VT49</accession>
<evidence type="ECO:0000256" key="1">
    <source>
        <dbReference type="ARBA" id="ARBA00022679"/>
    </source>
</evidence>
<dbReference type="GeneID" id="81374877"/>
<dbReference type="OrthoDB" id="10017101at2759"/>
<dbReference type="GO" id="GO:0016126">
    <property type="term" value="P:sterol biosynthetic process"/>
    <property type="evidence" value="ECO:0007669"/>
    <property type="project" value="TreeGrafter"/>
</dbReference>
<evidence type="ECO:0000259" key="3">
    <source>
        <dbReference type="Pfam" id="PF13847"/>
    </source>
</evidence>
<evidence type="ECO:0000313" key="5">
    <source>
        <dbReference type="Proteomes" id="UP001147747"/>
    </source>
</evidence>
<protein>
    <recommendedName>
        <fullName evidence="3">Methyltransferase domain-containing protein</fullName>
    </recommendedName>
</protein>
<dbReference type="Gene3D" id="3.40.50.150">
    <property type="entry name" value="Vaccinia Virus protein VP39"/>
    <property type="match status" value="1"/>
</dbReference>
<evidence type="ECO:0000313" key="4">
    <source>
        <dbReference type="EMBL" id="KAJ5388719.1"/>
    </source>
</evidence>
<dbReference type="PANTHER" id="PTHR44068">
    <property type="entry name" value="ZGC:194242"/>
    <property type="match status" value="1"/>
</dbReference>
<dbReference type="InterPro" id="IPR029063">
    <property type="entry name" value="SAM-dependent_MTases_sf"/>
</dbReference>
<dbReference type="PANTHER" id="PTHR44068:SF1">
    <property type="entry name" value="HYPOTHETICAL LOC100005854"/>
    <property type="match status" value="1"/>
</dbReference>
<comment type="caution">
    <text evidence="4">The sequence shown here is derived from an EMBL/GenBank/DDBJ whole genome shotgun (WGS) entry which is preliminary data.</text>
</comment>
<dbReference type="InterPro" id="IPR050447">
    <property type="entry name" value="Erg6_SMT_methyltransf"/>
</dbReference>
<dbReference type="CDD" id="cd02440">
    <property type="entry name" value="AdoMet_MTases"/>
    <property type="match status" value="1"/>
</dbReference>
<dbReference type="EMBL" id="JAPZBU010000009">
    <property type="protein sequence ID" value="KAJ5388719.1"/>
    <property type="molecule type" value="Genomic_DNA"/>
</dbReference>